<reference evidence="1 2" key="1">
    <citation type="submission" date="2020-09" db="EMBL/GenBank/DDBJ databases">
        <title>De no assembly of potato wild relative species, Solanum commersonii.</title>
        <authorList>
            <person name="Cho K."/>
        </authorList>
    </citation>
    <scope>NUCLEOTIDE SEQUENCE [LARGE SCALE GENOMIC DNA]</scope>
    <source>
        <strain evidence="1">LZ3.2</strain>
        <tissue evidence="1">Leaf</tissue>
    </source>
</reference>
<dbReference type="EMBL" id="JACXVP010000010">
    <property type="protein sequence ID" value="KAG5580881.1"/>
    <property type="molecule type" value="Genomic_DNA"/>
</dbReference>
<dbReference type="OrthoDB" id="424543at2759"/>
<organism evidence="1 2">
    <name type="scientific">Solanum commersonii</name>
    <name type="common">Commerson's wild potato</name>
    <name type="synonym">Commerson's nightshade</name>
    <dbReference type="NCBI Taxonomy" id="4109"/>
    <lineage>
        <taxon>Eukaryota</taxon>
        <taxon>Viridiplantae</taxon>
        <taxon>Streptophyta</taxon>
        <taxon>Embryophyta</taxon>
        <taxon>Tracheophyta</taxon>
        <taxon>Spermatophyta</taxon>
        <taxon>Magnoliopsida</taxon>
        <taxon>eudicotyledons</taxon>
        <taxon>Gunneridae</taxon>
        <taxon>Pentapetalae</taxon>
        <taxon>asterids</taxon>
        <taxon>lamiids</taxon>
        <taxon>Solanales</taxon>
        <taxon>Solanaceae</taxon>
        <taxon>Solanoideae</taxon>
        <taxon>Solaneae</taxon>
        <taxon>Solanum</taxon>
    </lineage>
</organism>
<keyword evidence="2" id="KW-1185">Reference proteome</keyword>
<sequence length="77" mass="8790">MYGHIRRDNIRNKVIQNKEGVAPVDDKMRDVKLRWIGHVKRICAYASVMRCTRLAVVDLMRGIAEGLSKTTSNFSSI</sequence>
<dbReference type="AlphaFoldDB" id="A0A9J5WYD1"/>
<accession>A0A9J5WYD1</accession>
<protein>
    <submittedName>
        <fullName evidence="1">Uncharacterized protein</fullName>
    </submittedName>
</protein>
<dbReference type="Proteomes" id="UP000824120">
    <property type="component" value="Chromosome 10"/>
</dbReference>
<proteinExistence type="predicted"/>
<comment type="caution">
    <text evidence="1">The sequence shown here is derived from an EMBL/GenBank/DDBJ whole genome shotgun (WGS) entry which is preliminary data.</text>
</comment>
<name>A0A9J5WYD1_SOLCO</name>
<evidence type="ECO:0000313" key="1">
    <source>
        <dbReference type="EMBL" id="KAG5580881.1"/>
    </source>
</evidence>
<gene>
    <name evidence="1" type="ORF">H5410_051508</name>
</gene>
<evidence type="ECO:0000313" key="2">
    <source>
        <dbReference type="Proteomes" id="UP000824120"/>
    </source>
</evidence>